<comment type="subunit">
    <text evidence="13">Homodimer which binds Holliday junction (HJ) DNA. The HJ becomes 2-fold symmetrical on binding to RuvC with unstacked arms; it has a different conformation from HJ DNA in complex with RuvA. In the full resolvosome a probable DNA-RuvA(4)-RuvB(12)-RuvC(2) complex forms which resolves the HJ.</text>
</comment>
<evidence type="ECO:0000256" key="4">
    <source>
        <dbReference type="ARBA" id="ARBA00022723"/>
    </source>
</evidence>
<comment type="subcellular location">
    <subcellularLocation>
        <location evidence="13">Cytoplasm</location>
    </subcellularLocation>
</comment>
<keyword evidence="5 13" id="KW-0255">Endonuclease</keyword>
<dbReference type="GO" id="GO:0006281">
    <property type="term" value="P:DNA repair"/>
    <property type="evidence" value="ECO:0007669"/>
    <property type="project" value="UniProtKB-UniRule"/>
</dbReference>
<evidence type="ECO:0000256" key="5">
    <source>
        <dbReference type="ARBA" id="ARBA00022759"/>
    </source>
</evidence>
<keyword evidence="3 13" id="KW-0540">Nuclease</keyword>
<keyword evidence="10 13" id="KW-0233">DNA recombination</keyword>
<dbReference type="Pfam" id="PF02075">
    <property type="entry name" value="RuvC"/>
    <property type="match status" value="1"/>
</dbReference>
<dbReference type="FunFam" id="3.30.420.10:FF:000002">
    <property type="entry name" value="Crossover junction endodeoxyribonuclease RuvC"/>
    <property type="match status" value="1"/>
</dbReference>
<evidence type="ECO:0000256" key="7">
    <source>
        <dbReference type="ARBA" id="ARBA00022801"/>
    </source>
</evidence>
<comment type="function">
    <text evidence="13">The RuvA-RuvB-RuvC complex processes Holliday junction (HJ) DNA during genetic recombination and DNA repair. Endonuclease that resolves HJ intermediates. Cleaves cruciform DNA by making single-stranded nicks across the HJ at symmetrical positions within the homologous arms, yielding a 5'-phosphate and a 3'-hydroxyl group; requires a central core of homology in the junction. The consensus cleavage sequence is 5'-(A/T)TT(C/G)-3'. Cleavage occurs on the 3'-side of the TT dinucleotide at the point of strand exchange. HJ branch migration catalyzed by RuvA-RuvB allows RuvC to scan DNA until it finds its consensus sequence, where it cleaves and resolves the cruciform DNA.</text>
</comment>
<feature type="active site" evidence="13">
    <location>
        <position position="67"/>
    </location>
</feature>
<comment type="caution">
    <text evidence="15">The sequence shown here is derived from an EMBL/GenBank/DDBJ whole genome shotgun (WGS) entry which is preliminary data.</text>
</comment>
<keyword evidence="11 13" id="KW-0234">DNA repair</keyword>
<dbReference type="EMBL" id="QICN01000004">
    <property type="protein sequence ID" value="PXV68569.1"/>
    <property type="molecule type" value="Genomic_DNA"/>
</dbReference>
<keyword evidence="6 13" id="KW-0227">DNA damage</keyword>
<dbReference type="CDD" id="cd16962">
    <property type="entry name" value="RuvC"/>
    <property type="match status" value="1"/>
</dbReference>
<evidence type="ECO:0000256" key="9">
    <source>
        <dbReference type="ARBA" id="ARBA00023125"/>
    </source>
</evidence>
<dbReference type="PANTHER" id="PTHR30194">
    <property type="entry name" value="CROSSOVER JUNCTION ENDODEOXYRIBONUCLEASE RUVC"/>
    <property type="match status" value="1"/>
</dbReference>
<evidence type="ECO:0000256" key="14">
    <source>
        <dbReference type="NCBIfam" id="TIGR00228"/>
    </source>
</evidence>
<dbReference type="PRINTS" id="PR00696">
    <property type="entry name" value="RSOLVASERUVC"/>
</dbReference>
<dbReference type="GO" id="GO:0003677">
    <property type="term" value="F:DNA binding"/>
    <property type="evidence" value="ECO:0007669"/>
    <property type="project" value="UniProtKB-KW"/>
</dbReference>
<keyword evidence="7 13" id="KW-0378">Hydrolase</keyword>
<dbReference type="InterPro" id="IPR012337">
    <property type="entry name" value="RNaseH-like_sf"/>
</dbReference>
<keyword evidence="9 13" id="KW-0238">DNA-binding</keyword>
<dbReference type="AlphaFoldDB" id="A0A318EEF3"/>
<dbReference type="HAMAP" id="MF_00034">
    <property type="entry name" value="RuvC"/>
    <property type="match status" value="1"/>
</dbReference>
<dbReference type="InterPro" id="IPR002176">
    <property type="entry name" value="X-over_junc_endoDNase_RuvC"/>
</dbReference>
<dbReference type="GO" id="GO:0008821">
    <property type="term" value="F:crossover junction DNA endonuclease activity"/>
    <property type="evidence" value="ECO:0007669"/>
    <property type="project" value="UniProtKB-UniRule"/>
</dbReference>
<comment type="cofactor">
    <cofactor evidence="13">
        <name>Mg(2+)</name>
        <dbReference type="ChEBI" id="CHEBI:18420"/>
    </cofactor>
    <text evidence="13">Binds 2 Mg(2+) ion per subunit.</text>
</comment>
<keyword evidence="2 13" id="KW-0963">Cytoplasm</keyword>
<protein>
    <recommendedName>
        <fullName evidence="13 14">Crossover junction endodeoxyribonuclease RuvC</fullName>
        <ecNumber evidence="13 14">3.1.21.10</ecNumber>
    </recommendedName>
    <alternativeName>
        <fullName evidence="13">Holliday junction nuclease RuvC</fullName>
    </alternativeName>
    <alternativeName>
        <fullName evidence="13">Holliday junction resolvase RuvC</fullName>
    </alternativeName>
</protein>
<evidence type="ECO:0000313" key="15">
    <source>
        <dbReference type="EMBL" id="PXV68569.1"/>
    </source>
</evidence>
<dbReference type="Gene3D" id="3.30.420.10">
    <property type="entry name" value="Ribonuclease H-like superfamily/Ribonuclease H"/>
    <property type="match status" value="1"/>
</dbReference>
<evidence type="ECO:0000256" key="2">
    <source>
        <dbReference type="ARBA" id="ARBA00022490"/>
    </source>
</evidence>
<evidence type="ECO:0000313" key="16">
    <source>
        <dbReference type="Proteomes" id="UP000248330"/>
    </source>
</evidence>
<proteinExistence type="inferred from homology"/>
<name>A0A318EEF3_9GAMM</name>
<sequence length="172" mass="18442">MTRILGIDPGSRYTGYGVIDTERGRSRLVTCGRIVAGTGAMPDRLVTIDRELAGIVRDYVPEETAFEEVFVDRNVRSALVLGQARGVALCVAARIGLPIAEYAPAQVKMALTGSGRADKEQVQHMVKLLLKLQGRLVADAADALAVALTHAQVRGMRQRTGLALTGSWKKSG</sequence>
<keyword evidence="4 13" id="KW-0479">Metal-binding</keyword>
<dbReference type="GO" id="GO:0048476">
    <property type="term" value="C:Holliday junction resolvase complex"/>
    <property type="evidence" value="ECO:0007669"/>
    <property type="project" value="UniProtKB-UniRule"/>
</dbReference>
<dbReference type="SUPFAM" id="SSF53098">
    <property type="entry name" value="Ribonuclease H-like"/>
    <property type="match status" value="1"/>
</dbReference>
<organism evidence="15 16">
    <name type="scientific">Sinimarinibacterium flocculans</name>
    <dbReference type="NCBI Taxonomy" id="985250"/>
    <lineage>
        <taxon>Bacteria</taxon>
        <taxon>Pseudomonadati</taxon>
        <taxon>Pseudomonadota</taxon>
        <taxon>Gammaproteobacteria</taxon>
        <taxon>Nevskiales</taxon>
        <taxon>Nevskiaceae</taxon>
        <taxon>Sinimarinibacterium</taxon>
    </lineage>
</organism>
<feature type="binding site" evidence="13">
    <location>
        <position position="67"/>
    </location>
    <ligand>
        <name>Mg(2+)</name>
        <dbReference type="ChEBI" id="CHEBI:18420"/>
        <label>2</label>
    </ligand>
</feature>
<evidence type="ECO:0000256" key="11">
    <source>
        <dbReference type="ARBA" id="ARBA00023204"/>
    </source>
</evidence>
<comment type="similarity">
    <text evidence="1 13">Belongs to the RuvC family.</text>
</comment>
<dbReference type="EC" id="3.1.21.10" evidence="13 14"/>
<evidence type="ECO:0000256" key="10">
    <source>
        <dbReference type="ARBA" id="ARBA00023172"/>
    </source>
</evidence>
<comment type="catalytic activity">
    <reaction evidence="12 13">
        <text>Endonucleolytic cleavage at a junction such as a reciprocal single-stranded crossover between two homologous DNA duplexes (Holliday junction).</text>
        <dbReference type="EC" id="3.1.21.10"/>
    </reaction>
</comment>
<evidence type="ECO:0000256" key="8">
    <source>
        <dbReference type="ARBA" id="ARBA00022842"/>
    </source>
</evidence>
<keyword evidence="8 13" id="KW-0460">Magnesium</keyword>
<reference evidence="15 16" key="1">
    <citation type="submission" date="2018-04" db="EMBL/GenBank/DDBJ databases">
        <title>Genomic Encyclopedia of Type Strains, Phase IV (KMG-IV): sequencing the most valuable type-strain genomes for metagenomic binning, comparative biology and taxonomic classification.</title>
        <authorList>
            <person name="Goeker M."/>
        </authorList>
    </citation>
    <scope>NUCLEOTIDE SEQUENCE [LARGE SCALE GENOMIC DNA]</scope>
    <source>
        <strain evidence="15 16">DSM 104150</strain>
    </source>
</reference>
<keyword evidence="16" id="KW-1185">Reference proteome</keyword>
<dbReference type="OrthoDB" id="9805499at2"/>
<dbReference type="InterPro" id="IPR020563">
    <property type="entry name" value="X-over_junc_endoDNase_Mg_BS"/>
</dbReference>
<gene>
    <name evidence="13" type="primary">ruvC</name>
    <name evidence="15" type="ORF">C8D93_104267</name>
</gene>
<dbReference type="Proteomes" id="UP000248330">
    <property type="component" value="Unassembled WGS sequence"/>
</dbReference>
<evidence type="ECO:0000256" key="6">
    <source>
        <dbReference type="ARBA" id="ARBA00022763"/>
    </source>
</evidence>
<dbReference type="PROSITE" id="PS01321">
    <property type="entry name" value="RUVC"/>
    <property type="match status" value="1"/>
</dbReference>
<dbReference type="PANTHER" id="PTHR30194:SF3">
    <property type="entry name" value="CROSSOVER JUNCTION ENDODEOXYRIBONUCLEASE RUVC"/>
    <property type="match status" value="1"/>
</dbReference>
<evidence type="ECO:0000256" key="1">
    <source>
        <dbReference type="ARBA" id="ARBA00009518"/>
    </source>
</evidence>
<dbReference type="NCBIfam" id="TIGR00228">
    <property type="entry name" value="ruvC"/>
    <property type="match status" value="1"/>
</dbReference>
<feature type="active site" evidence="13">
    <location>
        <position position="139"/>
    </location>
</feature>
<dbReference type="GO" id="GO:0006310">
    <property type="term" value="P:DNA recombination"/>
    <property type="evidence" value="ECO:0007669"/>
    <property type="project" value="UniProtKB-UniRule"/>
</dbReference>
<dbReference type="InterPro" id="IPR036397">
    <property type="entry name" value="RNaseH_sf"/>
</dbReference>
<feature type="binding site" evidence="13">
    <location>
        <position position="8"/>
    </location>
    <ligand>
        <name>Mg(2+)</name>
        <dbReference type="ChEBI" id="CHEBI:18420"/>
        <label>1</label>
    </ligand>
</feature>
<accession>A0A318EEF3</accession>
<dbReference type="RefSeq" id="WP_110265057.1">
    <property type="nucleotide sequence ID" value="NZ_CAKZQT010000014.1"/>
</dbReference>
<evidence type="ECO:0000256" key="3">
    <source>
        <dbReference type="ARBA" id="ARBA00022722"/>
    </source>
</evidence>
<evidence type="ECO:0000256" key="12">
    <source>
        <dbReference type="ARBA" id="ARBA00029354"/>
    </source>
</evidence>
<evidence type="ECO:0000256" key="13">
    <source>
        <dbReference type="HAMAP-Rule" id="MF_00034"/>
    </source>
</evidence>
<feature type="binding site" evidence="13">
    <location>
        <position position="139"/>
    </location>
    <ligand>
        <name>Mg(2+)</name>
        <dbReference type="ChEBI" id="CHEBI:18420"/>
        <label>1</label>
    </ligand>
</feature>
<feature type="active site" evidence="13">
    <location>
        <position position="8"/>
    </location>
</feature>
<dbReference type="GO" id="GO:0005737">
    <property type="term" value="C:cytoplasm"/>
    <property type="evidence" value="ECO:0007669"/>
    <property type="project" value="UniProtKB-SubCell"/>
</dbReference>
<dbReference type="GO" id="GO:0000287">
    <property type="term" value="F:magnesium ion binding"/>
    <property type="evidence" value="ECO:0007669"/>
    <property type="project" value="UniProtKB-UniRule"/>
</dbReference>